<dbReference type="AlphaFoldDB" id="A0A511B7N0"/>
<reference evidence="1 2" key="1">
    <citation type="submission" date="2019-07" db="EMBL/GenBank/DDBJ databases">
        <title>Whole genome shotgun sequence of Gluconobacter kanchanaburiensis NBRC 103587.</title>
        <authorList>
            <person name="Hosoyama A."/>
            <person name="Uohara A."/>
            <person name="Ohji S."/>
            <person name="Ichikawa N."/>
        </authorList>
    </citation>
    <scope>NUCLEOTIDE SEQUENCE [LARGE SCALE GENOMIC DNA]</scope>
    <source>
        <strain evidence="1 2">NBRC 103587</strain>
    </source>
</reference>
<evidence type="ECO:0000313" key="1">
    <source>
        <dbReference type="EMBL" id="GEK95703.1"/>
    </source>
</evidence>
<protein>
    <submittedName>
        <fullName evidence="1">Uncharacterized protein</fullName>
    </submittedName>
</protein>
<dbReference type="Proteomes" id="UP000321079">
    <property type="component" value="Unassembled WGS sequence"/>
</dbReference>
<proteinExistence type="predicted"/>
<organism evidence="1 2">
    <name type="scientific">Gluconobacter kanchanaburiensis NBRC 103587</name>
    <dbReference type="NCBI Taxonomy" id="1307948"/>
    <lineage>
        <taxon>Bacteria</taxon>
        <taxon>Pseudomonadati</taxon>
        <taxon>Pseudomonadota</taxon>
        <taxon>Alphaproteobacteria</taxon>
        <taxon>Acetobacterales</taxon>
        <taxon>Acetobacteraceae</taxon>
        <taxon>Gluconobacter</taxon>
    </lineage>
</organism>
<keyword evidence="2" id="KW-1185">Reference proteome</keyword>
<dbReference type="EMBL" id="BJVA01000004">
    <property type="protein sequence ID" value="GEK95703.1"/>
    <property type="molecule type" value="Genomic_DNA"/>
</dbReference>
<gene>
    <name evidence="1" type="ORF">GKA01_09000</name>
</gene>
<comment type="caution">
    <text evidence="1">The sequence shown here is derived from an EMBL/GenBank/DDBJ whole genome shotgun (WGS) entry which is preliminary data.</text>
</comment>
<name>A0A511B7N0_9PROT</name>
<evidence type="ECO:0000313" key="2">
    <source>
        <dbReference type="Proteomes" id="UP000321079"/>
    </source>
</evidence>
<sequence length="79" mass="8611">MLVRQKTAQLVCGDGQVFAVADPGLDLIRQARTLRLAYEHVQPVSFKEIADAATELFTKLTANGTHSLVHEVSEKAAHP</sequence>
<accession>A0A511B7N0</accession>